<dbReference type="CDD" id="cd00093">
    <property type="entry name" value="HTH_XRE"/>
    <property type="match status" value="1"/>
</dbReference>
<dbReference type="SUPFAM" id="SSF47413">
    <property type="entry name" value="lambda repressor-like DNA-binding domains"/>
    <property type="match status" value="1"/>
</dbReference>
<dbReference type="SMART" id="SM00530">
    <property type="entry name" value="HTH_XRE"/>
    <property type="match status" value="1"/>
</dbReference>
<keyword evidence="3" id="KW-1185">Reference proteome</keyword>
<dbReference type="InterPro" id="IPR010982">
    <property type="entry name" value="Lambda_DNA-bd_dom_sf"/>
</dbReference>
<dbReference type="Gene3D" id="1.10.260.40">
    <property type="entry name" value="lambda repressor-like DNA-binding domains"/>
    <property type="match status" value="1"/>
</dbReference>
<dbReference type="Proteomes" id="UP000521868">
    <property type="component" value="Unassembled WGS sequence"/>
</dbReference>
<dbReference type="Pfam" id="PF13560">
    <property type="entry name" value="HTH_31"/>
    <property type="match status" value="1"/>
</dbReference>
<dbReference type="InterPro" id="IPR001387">
    <property type="entry name" value="Cro/C1-type_HTH"/>
</dbReference>
<evidence type="ECO:0000259" key="1">
    <source>
        <dbReference type="PROSITE" id="PS50943"/>
    </source>
</evidence>
<comment type="caution">
    <text evidence="2">The sequence shown here is derived from an EMBL/GenBank/DDBJ whole genome shotgun (WGS) entry which is preliminary data.</text>
</comment>
<evidence type="ECO:0000313" key="2">
    <source>
        <dbReference type="EMBL" id="NKE66868.1"/>
    </source>
</evidence>
<accession>A0A7X6DGS4</accession>
<name>A0A7X6DGS4_9BURK</name>
<organism evidence="2 3">
    <name type="scientific">Ramlibacter lithotrophicus</name>
    <dbReference type="NCBI Taxonomy" id="2606681"/>
    <lineage>
        <taxon>Bacteria</taxon>
        <taxon>Pseudomonadati</taxon>
        <taxon>Pseudomonadota</taxon>
        <taxon>Betaproteobacteria</taxon>
        <taxon>Burkholderiales</taxon>
        <taxon>Comamonadaceae</taxon>
        <taxon>Ramlibacter</taxon>
    </lineage>
</organism>
<gene>
    <name evidence="2" type="ORF">RAMLITH_13645</name>
</gene>
<sequence>MTMLPRSGNTRYMTLSKPHSPVRAWRRGAAFKQKEIARLLGLRSISQLSRIEQGKRVPGLSLAIGLEVLTGMSLEEIIEPYYEAVEEETLARVTNMLMQLEASTHAASVLKVRHLRSCQDRVLTRIRNQ</sequence>
<dbReference type="GO" id="GO:0003677">
    <property type="term" value="F:DNA binding"/>
    <property type="evidence" value="ECO:0007669"/>
    <property type="project" value="InterPro"/>
</dbReference>
<dbReference type="AlphaFoldDB" id="A0A7X6DGS4"/>
<dbReference type="PROSITE" id="PS50943">
    <property type="entry name" value="HTH_CROC1"/>
    <property type="match status" value="1"/>
</dbReference>
<dbReference type="EMBL" id="VTOX01000004">
    <property type="protein sequence ID" value="NKE66868.1"/>
    <property type="molecule type" value="Genomic_DNA"/>
</dbReference>
<protein>
    <submittedName>
        <fullName evidence="2">Helix-turn-helix transcriptional regulator</fullName>
    </submittedName>
</protein>
<evidence type="ECO:0000313" key="3">
    <source>
        <dbReference type="Proteomes" id="UP000521868"/>
    </source>
</evidence>
<proteinExistence type="predicted"/>
<feature type="domain" description="HTH cro/C1-type" evidence="1">
    <location>
        <begin position="22"/>
        <end position="77"/>
    </location>
</feature>
<reference evidence="2 3" key="1">
    <citation type="journal article" date="2020" name="Nature">
        <title>Bacterial chemolithoautotrophy via manganese oxidation.</title>
        <authorList>
            <person name="Yu H."/>
            <person name="Leadbetter J.R."/>
        </authorList>
    </citation>
    <scope>NUCLEOTIDE SEQUENCE [LARGE SCALE GENOMIC DNA]</scope>
    <source>
        <strain evidence="2 3">RBP-1</strain>
    </source>
</reference>